<gene>
    <name evidence="3" type="ORF">HDF10_001752</name>
</gene>
<dbReference type="GO" id="GO:0005829">
    <property type="term" value="C:cytosol"/>
    <property type="evidence" value="ECO:0007669"/>
    <property type="project" value="TreeGrafter"/>
</dbReference>
<dbReference type="Pfam" id="PF07971">
    <property type="entry name" value="Glyco_hydro_92"/>
    <property type="match status" value="1"/>
</dbReference>
<dbReference type="InterPro" id="IPR050883">
    <property type="entry name" value="PNGase"/>
</dbReference>
<dbReference type="Proteomes" id="UP000569092">
    <property type="component" value="Unassembled WGS sequence"/>
</dbReference>
<reference evidence="3 4" key="1">
    <citation type="submission" date="2020-08" db="EMBL/GenBank/DDBJ databases">
        <title>Genomic Encyclopedia of Type Strains, Phase IV (KMG-V): Genome sequencing to study the core and pangenomes of soil and plant-associated prokaryotes.</title>
        <authorList>
            <person name="Whitman W."/>
        </authorList>
    </citation>
    <scope>NUCLEOTIDE SEQUENCE [LARGE SCALE GENOMIC DNA]</scope>
    <source>
        <strain evidence="3 4">M8US30</strain>
    </source>
</reference>
<dbReference type="Gene3D" id="1.20.1050.60">
    <property type="entry name" value="alpha-1,2-mannosidase"/>
    <property type="match status" value="1"/>
</dbReference>
<dbReference type="InterPro" id="IPR041371">
    <property type="entry name" value="GH92_N"/>
</dbReference>
<dbReference type="GO" id="GO:0005975">
    <property type="term" value="P:carbohydrate metabolic process"/>
    <property type="evidence" value="ECO:0007669"/>
    <property type="project" value="InterPro"/>
</dbReference>
<dbReference type="Gene3D" id="2.70.98.10">
    <property type="match status" value="1"/>
</dbReference>
<protein>
    <submittedName>
        <fullName evidence="3">Alpha-1,2-mannosidase</fullName>
    </submittedName>
</protein>
<feature type="domain" description="Glycosyl hydrolase family 92" evidence="1">
    <location>
        <begin position="171"/>
        <end position="410"/>
    </location>
</feature>
<dbReference type="Gene3D" id="3.30.2080.10">
    <property type="entry name" value="GH92 mannosidase domain"/>
    <property type="match status" value="1"/>
</dbReference>
<dbReference type="InterPro" id="IPR014718">
    <property type="entry name" value="GH-type_carb-bd"/>
</dbReference>
<dbReference type="Gene3D" id="1.20.1610.10">
    <property type="entry name" value="alpha-1,2-mannosidases domains"/>
    <property type="match status" value="1"/>
</dbReference>
<dbReference type="PANTHER" id="PTHR12143:SF43">
    <property type="entry name" value="PUTATIVE-RELATED"/>
    <property type="match status" value="1"/>
</dbReference>
<evidence type="ECO:0000259" key="1">
    <source>
        <dbReference type="Pfam" id="PF07971"/>
    </source>
</evidence>
<accession>A0A7W8J6X2</accession>
<dbReference type="GO" id="GO:0006516">
    <property type="term" value="P:glycoprotein catabolic process"/>
    <property type="evidence" value="ECO:0007669"/>
    <property type="project" value="TreeGrafter"/>
</dbReference>
<dbReference type="PANTHER" id="PTHR12143">
    <property type="entry name" value="PEPTIDE N-GLYCANASE PNGASE -RELATED"/>
    <property type="match status" value="1"/>
</dbReference>
<proteinExistence type="predicted"/>
<dbReference type="GO" id="GO:0000224">
    <property type="term" value="F:peptide-N4-(N-acetyl-beta-glucosaminyl)asparagine amidase activity"/>
    <property type="evidence" value="ECO:0007669"/>
    <property type="project" value="TreeGrafter"/>
</dbReference>
<feature type="domain" description="Glycosyl hydrolase family 92 N-terminal" evidence="2">
    <location>
        <begin position="1"/>
        <end position="165"/>
    </location>
</feature>
<organism evidence="3 4">
    <name type="scientific">Tunturiibacter lichenicola</name>
    <dbReference type="NCBI Taxonomy" id="2051959"/>
    <lineage>
        <taxon>Bacteria</taxon>
        <taxon>Pseudomonadati</taxon>
        <taxon>Acidobacteriota</taxon>
        <taxon>Terriglobia</taxon>
        <taxon>Terriglobales</taxon>
        <taxon>Acidobacteriaceae</taxon>
        <taxon>Tunturiibacter</taxon>
    </lineage>
</organism>
<dbReference type="InterPro" id="IPR012939">
    <property type="entry name" value="Glyco_hydro_92"/>
</dbReference>
<evidence type="ECO:0000259" key="2">
    <source>
        <dbReference type="Pfam" id="PF17678"/>
    </source>
</evidence>
<dbReference type="InterPro" id="IPR008928">
    <property type="entry name" value="6-hairpin_glycosidase_sf"/>
</dbReference>
<dbReference type="Pfam" id="PF17678">
    <property type="entry name" value="Glyco_hydro_92N"/>
    <property type="match status" value="1"/>
</dbReference>
<dbReference type="EMBL" id="JACHDZ010000002">
    <property type="protein sequence ID" value="MBB5343777.1"/>
    <property type="molecule type" value="Genomic_DNA"/>
</dbReference>
<dbReference type="AlphaFoldDB" id="A0A7W8J6X2"/>
<comment type="caution">
    <text evidence="3">The sequence shown here is derived from an EMBL/GenBank/DDBJ whole genome shotgun (WGS) entry which is preliminary data.</text>
</comment>
<sequence>MPEVGRVKLTPDSRKQVFSRADEIATPYYYSVFTGASRSQRIRTEVTATDHCGYLRFTFSRAAKPLVLIEGSRKGVSGYIRVDQSRREVTGYNSDRMDSNLGPFTLPHFKGYFIVEFSEPFQKYGTYTGLTAAPENHSAKDSNVGAYVGFSPKRGKNVSAKVGTSFISVEQARANLKAEIPDWQFETVREGLKDVWNQKLGIVTIEGATKDQRAIFYTGLFHALLYPKLFSENGRYYSAFDDQVHRGISYTAYSLWDTFRAENSLITLFAPERVNGMVNALLQDYREGGWMPKWPNPSYTNIMVGTHADAVVAEAINKGFHGFDYKLAYDAVSKDAMIPPDGDTKRLWLDREEHTPYEARAGLTYSKQLGYVPVDKTAEAAASTLEDAYDDWAVAQVAMALGKKDEAPFYI</sequence>
<evidence type="ECO:0000313" key="4">
    <source>
        <dbReference type="Proteomes" id="UP000569092"/>
    </source>
</evidence>
<evidence type="ECO:0000313" key="3">
    <source>
        <dbReference type="EMBL" id="MBB5343777.1"/>
    </source>
</evidence>
<dbReference type="FunFam" id="1.20.1050.60:FF:000001">
    <property type="entry name" value="Putative alpha-1,2-mannosidase"/>
    <property type="match status" value="1"/>
</dbReference>
<name>A0A7W8J6X2_9BACT</name>
<dbReference type="GO" id="GO:0030246">
    <property type="term" value="F:carbohydrate binding"/>
    <property type="evidence" value="ECO:0007669"/>
    <property type="project" value="InterPro"/>
</dbReference>
<dbReference type="SUPFAM" id="SSF48208">
    <property type="entry name" value="Six-hairpin glycosidases"/>
    <property type="match status" value="1"/>
</dbReference>